<dbReference type="InterPro" id="IPR013083">
    <property type="entry name" value="Znf_RING/FYVE/PHD"/>
</dbReference>
<dbReference type="SMART" id="SM00184">
    <property type="entry name" value="RING"/>
    <property type="match status" value="1"/>
</dbReference>
<protein>
    <submittedName>
        <fullName evidence="3">(rape) hypothetical protein</fullName>
    </submittedName>
</protein>
<dbReference type="InterPro" id="IPR001841">
    <property type="entry name" value="Znf_RING"/>
</dbReference>
<sequence length="226" mass="25564">MVGKILEVYPRKIIRNEAVREPYFEVRGREFTRTLFIQRGRPDVLVDQVIKPGVPYMLQSELPQHAINSRSQLQDAIYQSPPSWLGDDEVDDPMTDENWLDVAKVFSEFAQAIGVLGSVPFGLKGDHAFGTVVIMRDRSVGGEWEAGRWDLPGVSINLSIPCTTCTMCEQAHTFEQDHNTSLVLIQHALPCGHIFHKSCVYPWIWSTTVHNQNWALCPTCGEDLKL</sequence>
<name>A0A816J7D8_BRANA</name>
<evidence type="ECO:0000313" key="3">
    <source>
        <dbReference type="EMBL" id="CAF1790910.1"/>
    </source>
</evidence>
<dbReference type="Gene3D" id="3.30.40.10">
    <property type="entry name" value="Zinc/RING finger domain, C3HC4 (zinc finger)"/>
    <property type="match status" value="1"/>
</dbReference>
<reference evidence="3" key="1">
    <citation type="submission" date="2021-01" db="EMBL/GenBank/DDBJ databases">
        <authorList>
            <consortium name="Genoscope - CEA"/>
            <person name="William W."/>
        </authorList>
    </citation>
    <scope>NUCLEOTIDE SEQUENCE</scope>
</reference>
<evidence type="ECO:0000256" key="1">
    <source>
        <dbReference type="PROSITE-ProRule" id="PRU00175"/>
    </source>
</evidence>
<accession>A0A816J7D8</accession>
<dbReference type="Proteomes" id="UP001295469">
    <property type="component" value="Chromosome C09"/>
</dbReference>
<gene>
    <name evidence="3" type="ORF">DARMORV10_C09P71950.1</name>
</gene>
<dbReference type="SUPFAM" id="SSF57850">
    <property type="entry name" value="RING/U-box"/>
    <property type="match status" value="1"/>
</dbReference>
<evidence type="ECO:0000259" key="2">
    <source>
        <dbReference type="PROSITE" id="PS50089"/>
    </source>
</evidence>
<keyword evidence="1" id="KW-0479">Metal-binding</keyword>
<keyword evidence="1" id="KW-0863">Zinc-finger</keyword>
<proteinExistence type="predicted"/>
<feature type="domain" description="RING-type" evidence="2">
    <location>
        <begin position="165"/>
        <end position="220"/>
    </location>
</feature>
<organism evidence="3">
    <name type="scientific">Brassica napus</name>
    <name type="common">Rape</name>
    <dbReference type="NCBI Taxonomy" id="3708"/>
    <lineage>
        <taxon>Eukaryota</taxon>
        <taxon>Viridiplantae</taxon>
        <taxon>Streptophyta</taxon>
        <taxon>Embryophyta</taxon>
        <taxon>Tracheophyta</taxon>
        <taxon>Spermatophyta</taxon>
        <taxon>Magnoliopsida</taxon>
        <taxon>eudicotyledons</taxon>
        <taxon>Gunneridae</taxon>
        <taxon>Pentapetalae</taxon>
        <taxon>rosids</taxon>
        <taxon>malvids</taxon>
        <taxon>Brassicales</taxon>
        <taxon>Brassicaceae</taxon>
        <taxon>Brassiceae</taxon>
        <taxon>Brassica</taxon>
    </lineage>
</organism>
<dbReference type="GO" id="GO:0008270">
    <property type="term" value="F:zinc ion binding"/>
    <property type="evidence" value="ECO:0007669"/>
    <property type="project" value="UniProtKB-KW"/>
</dbReference>
<dbReference type="EMBL" id="HG994373">
    <property type="protein sequence ID" value="CAF1790910.1"/>
    <property type="molecule type" value="Genomic_DNA"/>
</dbReference>
<keyword evidence="1" id="KW-0862">Zinc</keyword>
<dbReference type="AlphaFoldDB" id="A0A816J7D8"/>
<dbReference type="PROSITE" id="PS50089">
    <property type="entry name" value="ZF_RING_2"/>
    <property type="match status" value="1"/>
</dbReference>